<feature type="compositionally biased region" description="Low complexity" evidence="1">
    <location>
        <begin position="7"/>
        <end position="17"/>
    </location>
</feature>
<protein>
    <submittedName>
        <fullName evidence="2">Uncharacterized protein</fullName>
    </submittedName>
</protein>
<organism evidence="2 3">
    <name type="scientific">Blastococcus aurantiacus</name>
    <dbReference type="NCBI Taxonomy" id="1550231"/>
    <lineage>
        <taxon>Bacteria</taxon>
        <taxon>Bacillati</taxon>
        <taxon>Actinomycetota</taxon>
        <taxon>Actinomycetes</taxon>
        <taxon>Geodermatophilales</taxon>
        <taxon>Geodermatophilaceae</taxon>
        <taxon>Blastococcus</taxon>
    </lineage>
</organism>
<dbReference type="RefSeq" id="WP_176946290.1">
    <property type="nucleotide sequence ID" value="NZ_FNBT01000002.1"/>
</dbReference>
<proteinExistence type="predicted"/>
<gene>
    <name evidence="2" type="ORF">SAMN05660662_1390</name>
</gene>
<dbReference type="EMBL" id="FNBT01000002">
    <property type="protein sequence ID" value="SDF21843.1"/>
    <property type="molecule type" value="Genomic_DNA"/>
</dbReference>
<dbReference type="Proteomes" id="UP000199406">
    <property type="component" value="Unassembled WGS sequence"/>
</dbReference>
<dbReference type="AlphaFoldDB" id="A0A1G7JAE0"/>
<keyword evidence="3" id="KW-1185">Reference proteome</keyword>
<feature type="compositionally biased region" description="Polar residues" evidence="1">
    <location>
        <begin position="30"/>
        <end position="46"/>
    </location>
</feature>
<feature type="region of interest" description="Disordered" evidence="1">
    <location>
        <begin position="1"/>
        <end position="46"/>
    </location>
</feature>
<reference evidence="3" key="1">
    <citation type="submission" date="2016-10" db="EMBL/GenBank/DDBJ databases">
        <authorList>
            <person name="Varghese N."/>
            <person name="Submissions S."/>
        </authorList>
    </citation>
    <scope>NUCLEOTIDE SEQUENCE [LARGE SCALE GENOMIC DNA]</scope>
    <source>
        <strain evidence="3">DSM 44268</strain>
    </source>
</reference>
<accession>A0A1G7JAE0</accession>
<feature type="compositionally biased region" description="Basic and acidic residues" evidence="1">
    <location>
        <begin position="18"/>
        <end position="29"/>
    </location>
</feature>
<evidence type="ECO:0000256" key="1">
    <source>
        <dbReference type="SAM" id="MobiDB-lite"/>
    </source>
</evidence>
<evidence type="ECO:0000313" key="3">
    <source>
        <dbReference type="Proteomes" id="UP000199406"/>
    </source>
</evidence>
<sequence length="46" mass="5039">MGDKSPKQSSAKKPAGKSIKEKRQDKRNAADTSSQMDNLTHGSKKH</sequence>
<evidence type="ECO:0000313" key="2">
    <source>
        <dbReference type="EMBL" id="SDF21843.1"/>
    </source>
</evidence>
<name>A0A1G7JAE0_9ACTN</name>